<name>A0AAE3D2Y2_9HYPH</name>
<dbReference type="PANTHER" id="PTHR30050">
    <property type="entry name" value="CHROMOSOMAL REPLICATION INITIATOR PROTEIN DNAA"/>
    <property type="match status" value="1"/>
</dbReference>
<gene>
    <name evidence="2" type="ORF">K1W69_20910</name>
</gene>
<evidence type="ECO:0000313" key="2">
    <source>
        <dbReference type="EMBL" id="MBW8639667.1"/>
    </source>
</evidence>
<reference evidence="2" key="1">
    <citation type="submission" date="2021-08" db="EMBL/GenBank/DDBJ databases">
        <title>Hoeflea bacterium WL0058 sp. nov., isolated from the sediment.</title>
        <authorList>
            <person name="Wang L."/>
            <person name="Zhang D."/>
        </authorList>
    </citation>
    <scope>NUCLEOTIDE SEQUENCE</scope>
    <source>
        <strain evidence="2">WL0058</strain>
    </source>
</reference>
<dbReference type="RefSeq" id="WP_220230382.1">
    <property type="nucleotide sequence ID" value="NZ_JAICBX010000004.1"/>
</dbReference>
<dbReference type="SUPFAM" id="SSF52540">
    <property type="entry name" value="P-loop containing nucleoside triphosphate hydrolases"/>
    <property type="match status" value="1"/>
</dbReference>
<dbReference type="PANTHER" id="PTHR30050:SF5">
    <property type="entry name" value="DNAA REGULATORY INACTIVATOR HDA"/>
    <property type="match status" value="1"/>
</dbReference>
<evidence type="ECO:0000313" key="3">
    <source>
        <dbReference type="Proteomes" id="UP001196509"/>
    </source>
</evidence>
<evidence type="ECO:0000256" key="1">
    <source>
        <dbReference type="SAM" id="MobiDB-lite"/>
    </source>
</evidence>
<dbReference type="Proteomes" id="UP001196509">
    <property type="component" value="Unassembled WGS sequence"/>
</dbReference>
<keyword evidence="3" id="KW-1185">Reference proteome</keyword>
<dbReference type="InterPro" id="IPR027417">
    <property type="entry name" value="P-loop_NTPase"/>
</dbReference>
<accession>A0AAE3D2Y2</accession>
<dbReference type="AlphaFoldDB" id="A0AAE3D2Y2"/>
<sequence>MSRSDHTSADRPNDQLPLGFAHDASTSRDDLVVSDPVSQAIRLIDDWPAWPSPVTILAGPTGSGKTHLANIWRDRACAVEITVRSGEENNLKSAESGPVLIEDIDRTGFDQTLLFHLINTVLQHRTSLLVTSRIWPAGWPLDLPDLRSRLKAATVVEIGEPDDELLARVIVKLFADRQLGVDEKVVSYLVNRMERSLDAAQLIVHRMDNLALSRGSRINRRIAADVLQELEDRDHHEDVL</sequence>
<dbReference type="Gene3D" id="1.10.8.60">
    <property type="match status" value="1"/>
</dbReference>
<comment type="caution">
    <text evidence="2">The sequence shown here is derived from an EMBL/GenBank/DDBJ whole genome shotgun (WGS) entry which is preliminary data.</text>
</comment>
<dbReference type="GO" id="GO:0005886">
    <property type="term" value="C:plasma membrane"/>
    <property type="evidence" value="ECO:0007669"/>
    <property type="project" value="TreeGrafter"/>
</dbReference>
<dbReference type="GO" id="GO:0006270">
    <property type="term" value="P:DNA replication initiation"/>
    <property type="evidence" value="ECO:0007669"/>
    <property type="project" value="TreeGrafter"/>
</dbReference>
<proteinExistence type="predicted"/>
<evidence type="ECO:0008006" key="4">
    <source>
        <dbReference type="Google" id="ProtNLM"/>
    </source>
</evidence>
<dbReference type="GO" id="GO:0003688">
    <property type="term" value="F:DNA replication origin binding"/>
    <property type="evidence" value="ECO:0007669"/>
    <property type="project" value="TreeGrafter"/>
</dbReference>
<dbReference type="NCBIfam" id="NF006571">
    <property type="entry name" value="PRK09087.1"/>
    <property type="match status" value="1"/>
</dbReference>
<feature type="region of interest" description="Disordered" evidence="1">
    <location>
        <begin position="1"/>
        <end position="21"/>
    </location>
</feature>
<dbReference type="Gene3D" id="3.40.50.300">
    <property type="entry name" value="P-loop containing nucleotide triphosphate hydrolases"/>
    <property type="match status" value="1"/>
</dbReference>
<protein>
    <recommendedName>
        <fullName evidence="4">Chromosomal replication initiator protein DnaA domain-containing protein</fullName>
    </recommendedName>
</protein>
<dbReference type="EMBL" id="JAICBX010000004">
    <property type="protein sequence ID" value="MBW8639667.1"/>
    <property type="molecule type" value="Genomic_DNA"/>
</dbReference>
<feature type="compositionally biased region" description="Basic and acidic residues" evidence="1">
    <location>
        <begin position="1"/>
        <end position="13"/>
    </location>
</feature>
<organism evidence="2 3">
    <name type="scientific">Flavimaribacter sediminis</name>
    <dbReference type="NCBI Taxonomy" id="2865987"/>
    <lineage>
        <taxon>Bacteria</taxon>
        <taxon>Pseudomonadati</taxon>
        <taxon>Pseudomonadota</taxon>
        <taxon>Alphaproteobacteria</taxon>
        <taxon>Hyphomicrobiales</taxon>
        <taxon>Rhizobiaceae</taxon>
        <taxon>Flavimaribacter</taxon>
    </lineage>
</organism>